<evidence type="ECO:0000313" key="3">
    <source>
        <dbReference type="Proteomes" id="UP001153269"/>
    </source>
</evidence>
<protein>
    <submittedName>
        <fullName evidence="2">Uncharacterized protein</fullName>
    </submittedName>
</protein>
<feature type="compositionally biased region" description="Basic and acidic residues" evidence="1">
    <location>
        <begin position="26"/>
        <end position="56"/>
    </location>
</feature>
<organism evidence="2 3">
    <name type="scientific">Pleuronectes platessa</name>
    <name type="common">European plaice</name>
    <dbReference type="NCBI Taxonomy" id="8262"/>
    <lineage>
        <taxon>Eukaryota</taxon>
        <taxon>Metazoa</taxon>
        <taxon>Chordata</taxon>
        <taxon>Craniata</taxon>
        <taxon>Vertebrata</taxon>
        <taxon>Euteleostomi</taxon>
        <taxon>Actinopterygii</taxon>
        <taxon>Neopterygii</taxon>
        <taxon>Teleostei</taxon>
        <taxon>Neoteleostei</taxon>
        <taxon>Acanthomorphata</taxon>
        <taxon>Carangaria</taxon>
        <taxon>Pleuronectiformes</taxon>
        <taxon>Pleuronectoidei</taxon>
        <taxon>Pleuronectidae</taxon>
        <taxon>Pleuronectes</taxon>
    </lineage>
</organism>
<gene>
    <name evidence="2" type="ORF">PLEPLA_LOCUS12568</name>
</gene>
<accession>A0A9N7U4I4</accession>
<name>A0A9N7U4I4_PLEPL</name>
<comment type="caution">
    <text evidence="2">The sequence shown here is derived from an EMBL/GenBank/DDBJ whole genome shotgun (WGS) entry which is preliminary data.</text>
</comment>
<reference evidence="2" key="1">
    <citation type="submission" date="2020-03" db="EMBL/GenBank/DDBJ databases">
        <authorList>
            <person name="Weist P."/>
        </authorList>
    </citation>
    <scope>NUCLEOTIDE SEQUENCE</scope>
</reference>
<feature type="region of interest" description="Disordered" evidence="1">
    <location>
        <begin position="13"/>
        <end position="59"/>
    </location>
</feature>
<evidence type="ECO:0000256" key="1">
    <source>
        <dbReference type="SAM" id="MobiDB-lite"/>
    </source>
</evidence>
<evidence type="ECO:0000313" key="2">
    <source>
        <dbReference type="EMBL" id="CAB1424640.1"/>
    </source>
</evidence>
<dbReference type="Proteomes" id="UP001153269">
    <property type="component" value="Unassembled WGS sequence"/>
</dbReference>
<keyword evidence="3" id="KW-1185">Reference proteome</keyword>
<dbReference type="AlphaFoldDB" id="A0A9N7U4I4"/>
<sequence length="126" mass="13768">MVYVIAASPVPPELSKKLSHFPEGSQAEKMRSTRQAERQTGRQADRQTGREADRQTGRQAVLGRAKVALEADTRRKDSFVTLVLKPYVTARSVCVGPDEDPESVMHTDVEGGFEAASLLSATCRPP</sequence>
<proteinExistence type="predicted"/>
<dbReference type="EMBL" id="CADEAL010000746">
    <property type="protein sequence ID" value="CAB1424640.1"/>
    <property type="molecule type" value="Genomic_DNA"/>
</dbReference>